<evidence type="ECO:0000256" key="4">
    <source>
        <dbReference type="ARBA" id="ARBA00023163"/>
    </source>
</evidence>
<evidence type="ECO:0000256" key="1">
    <source>
        <dbReference type="ARBA" id="ARBA00023015"/>
    </source>
</evidence>
<dbReference type="InterPro" id="IPR050204">
    <property type="entry name" value="AraC_XylS_family_regulators"/>
</dbReference>
<keyword evidence="4" id="KW-0804">Transcription</keyword>
<proteinExistence type="predicted"/>
<dbReference type="Gene3D" id="1.10.10.60">
    <property type="entry name" value="Homeodomain-like"/>
    <property type="match status" value="2"/>
</dbReference>
<dbReference type="InterPro" id="IPR018060">
    <property type="entry name" value="HTH_AraC"/>
</dbReference>
<name>A0A7X4YQX2_9BACL</name>
<evidence type="ECO:0000313" key="6">
    <source>
        <dbReference type="EMBL" id="NBC70895.1"/>
    </source>
</evidence>
<dbReference type="InterPro" id="IPR009057">
    <property type="entry name" value="Homeodomain-like_sf"/>
</dbReference>
<keyword evidence="7" id="KW-1185">Reference proteome</keyword>
<dbReference type="SUPFAM" id="SSF46689">
    <property type="entry name" value="Homeodomain-like"/>
    <property type="match status" value="2"/>
</dbReference>
<keyword evidence="2" id="KW-0238">DNA-binding</keyword>
<protein>
    <submittedName>
        <fullName evidence="6">Helix-turn-helix domain-containing protein</fullName>
    </submittedName>
</protein>
<dbReference type="GO" id="GO:0043565">
    <property type="term" value="F:sequence-specific DNA binding"/>
    <property type="evidence" value="ECO:0007669"/>
    <property type="project" value="InterPro"/>
</dbReference>
<dbReference type="Proteomes" id="UP000558113">
    <property type="component" value="Unassembled WGS sequence"/>
</dbReference>
<dbReference type="EMBL" id="JAAAMU010000009">
    <property type="protein sequence ID" value="NBC70895.1"/>
    <property type="molecule type" value="Genomic_DNA"/>
</dbReference>
<dbReference type="OrthoDB" id="2541027at2"/>
<dbReference type="SUPFAM" id="SSF51215">
    <property type="entry name" value="Regulatory protein AraC"/>
    <property type="match status" value="1"/>
</dbReference>
<dbReference type="PROSITE" id="PS01124">
    <property type="entry name" value="HTH_ARAC_FAMILY_2"/>
    <property type="match status" value="1"/>
</dbReference>
<gene>
    <name evidence="6" type="ORF">GT003_17990</name>
</gene>
<dbReference type="SMART" id="SM00342">
    <property type="entry name" value="HTH_ARAC"/>
    <property type="match status" value="1"/>
</dbReference>
<organism evidence="6 7">
    <name type="scientific">Paenibacillus sacheonensis</name>
    <dbReference type="NCBI Taxonomy" id="742054"/>
    <lineage>
        <taxon>Bacteria</taxon>
        <taxon>Bacillati</taxon>
        <taxon>Bacillota</taxon>
        <taxon>Bacilli</taxon>
        <taxon>Bacillales</taxon>
        <taxon>Paenibacillaceae</taxon>
        <taxon>Paenibacillus</taxon>
    </lineage>
</organism>
<dbReference type="PANTHER" id="PTHR46796">
    <property type="entry name" value="HTH-TYPE TRANSCRIPTIONAL ACTIVATOR RHAS-RELATED"/>
    <property type="match status" value="1"/>
</dbReference>
<dbReference type="InterPro" id="IPR037923">
    <property type="entry name" value="HTH-like"/>
</dbReference>
<accession>A0A7X4YQX2</accession>
<dbReference type="AlphaFoldDB" id="A0A7X4YQX2"/>
<evidence type="ECO:0000259" key="5">
    <source>
        <dbReference type="PROSITE" id="PS01124"/>
    </source>
</evidence>
<keyword evidence="1" id="KW-0805">Transcription regulation</keyword>
<reference evidence="6 7" key="1">
    <citation type="submission" date="2020-01" db="EMBL/GenBank/DDBJ databases">
        <title>Paenibacillus soybeanensis sp. nov. isolated from the nodules of soybean (Glycine max(L.) Merr).</title>
        <authorList>
            <person name="Wang H."/>
        </authorList>
    </citation>
    <scope>NUCLEOTIDE SEQUENCE [LARGE SCALE GENOMIC DNA]</scope>
    <source>
        <strain evidence="6 7">DSM 23054</strain>
    </source>
</reference>
<keyword evidence="3" id="KW-0010">Activator</keyword>
<dbReference type="Pfam" id="PF12833">
    <property type="entry name" value="HTH_18"/>
    <property type="match status" value="1"/>
</dbReference>
<dbReference type="InterPro" id="IPR018062">
    <property type="entry name" value="HTH_AraC-typ_CS"/>
</dbReference>
<feature type="domain" description="HTH araC/xylS-type" evidence="5">
    <location>
        <begin position="167"/>
        <end position="265"/>
    </location>
</feature>
<evidence type="ECO:0000256" key="3">
    <source>
        <dbReference type="ARBA" id="ARBA00023159"/>
    </source>
</evidence>
<evidence type="ECO:0000313" key="7">
    <source>
        <dbReference type="Proteomes" id="UP000558113"/>
    </source>
</evidence>
<evidence type="ECO:0000256" key="2">
    <source>
        <dbReference type="ARBA" id="ARBA00023125"/>
    </source>
</evidence>
<comment type="caution">
    <text evidence="6">The sequence shown here is derived from an EMBL/GenBank/DDBJ whole genome shotgun (WGS) entry which is preliminary data.</text>
</comment>
<sequence>MHSEWPYIHLAGDLLVRAGLTLGPRAITDYELVYFQGGSDTVYETRGRAYTLDRPGFVFTRPGERHRYRFDPVKHVRHAFVHFDWASFEEPDGPMAPLLRADWLPIGADRFGEAAMKRLLAVANEQGPRWEARMAALLAALLEELCHAAAGPAADAREAGMLPLPIVRALAYMDDHLGEGVTVEAIARRSGWSHAHFTRVFAACVGMSPKRALMERRVARAEQLMLEGRLAIKEIAYELGFADVHHFSRAYKAARGYTATAYIAKCQDPLFRNTASAAADPDTPYPLNRYVIVNEEIKNIHRSSVSRH</sequence>
<dbReference type="RefSeq" id="WP_161700310.1">
    <property type="nucleotide sequence ID" value="NZ_JAAAMU010000009.1"/>
</dbReference>
<dbReference type="PROSITE" id="PS00041">
    <property type="entry name" value="HTH_ARAC_FAMILY_1"/>
    <property type="match status" value="1"/>
</dbReference>
<dbReference type="GO" id="GO:0003700">
    <property type="term" value="F:DNA-binding transcription factor activity"/>
    <property type="evidence" value="ECO:0007669"/>
    <property type="project" value="InterPro"/>
</dbReference>